<evidence type="ECO:0000313" key="4">
    <source>
        <dbReference type="EMBL" id="WAC02033.1"/>
    </source>
</evidence>
<dbReference type="AlphaFoldDB" id="A0A9E8MV26"/>
<dbReference type="PANTHER" id="PTHR43454">
    <property type="entry name" value="GLYCERALDEHYDE-3-PHOSPHATE DEHYDROGENASE"/>
    <property type="match status" value="1"/>
</dbReference>
<dbReference type="Gene3D" id="3.30.360.10">
    <property type="entry name" value="Dihydrodipicolinate Reductase, domain 2"/>
    <property type="match status" value="1"/>
</dbReference>
<evidence type="ECO:0000256" key="1">
    <source>
        <dbReference type="ARBA" id="ARBA00023002"/>
    </source>
</evidence>
<dbReference type="SMART" id="SM00846">
    <property type="entry name" value="Gp_dh_N"/>
    <property type="match status" value="1"/>
</dbReference>
<dbReference type="SUPFAM" id="SSF55347">
    <property type="entry name" value="Glyceraldehyde-3-phosphate dehydrogenase-like, C-terminal domain"/>
    <property type="match status" value="1"/>
</dbReference>
<dbReference type="InterPro" id="IPR020830">
    <property type="entry name" value="GlycerAld_3-P_DH_AS"/>
</dbReference>
<feature type="domain" description="Glyceraldehyde 3-phosphate dehydrogenase NAD(P) binding" evidence="3">
    <location>
        <begin position="130"/>
        <end position="292"/>
    </location>
</feature>
<proteinExistence type="inferred from homology"/>
<protein>
    <submittedName>
        <fullName evidence="4">Glyceraldehyde-3-phosphate dehydrogenase</fullName>
        <ecNumber evidence="4">1.2.1.12</ecNumber>
    </submittedName>
</protein>
<dbReference type="EMBL" id="CP113088">
    <property type="protein sequence ID" value="WAC02033.1"/>
    <property type="molecule type" value="Genomic_DNA"/>
</dbReference>
<organism evidence="4 5">
    <name type="scientific">Lacinutrix neustonica</name>
    <dbReference type="NCBI Taxonomy" id="2980107"/>
    <lineage>
        <taxon>Bacteria</taxon>
        <taxon>Pseudomonadati</taxon>
        <taxon>Bacteroidota</taxon>
        <taxon>Flavobacteriia</taxon>
        <taxon>Flavobacteriales</taxon>
        <taxon>Flavobacteriaceae</taxon>
        <taxon>Lacinutrix</taxon>
    </lineage>
</organism>
<dbReference type="PROSITE" id="PS00071">
    <property type="entry name" value="GAPDH"/>
    <property type="match status" value="1"/>
</dbReference>
<evidence type="ECO:0000256" key="2">
    <source>
        <dbReference type="RuleBase" id="RU000397"/>
    </source>
</evidence>
<dbReference type="CDD" id="cd18126">
    <property type="entry name" value="GAPDH_I_C"/>
    <property type="match status" value="1"/>
</dbReference>
<dbReference type="PANTHER" id="PTHR43454:SF1">
    <property type="entry name" value="GLYCERALDEHYDE 3-PHOSPHATE DEHYDROGENASE NAD(P) BINDING DOMAIN-CONTAINING PROTEIN"/>
    <property type="match status" value="1"/>
</dbReference>
<dbReference type="InterPro" id="IPR036291">
    <property type="entry name" value="NAD(P)-bd_dom_sf"/>
</dbReference>
<dbReference type="SUPFAM" id="SSF51735">
    <property type="entry name" value="NAD(P)-binding Rossmann-fold domains"/>
    <property type="match status" value="1"/>
</dbReference>
<dbReference type="InterPro" id="IPR020828">
    <property type="entry name" value="GlycerAld_3-P_DH_NAD(P)-bd"/>
</dbReference>
<dbReference type="Pfam" id="PF00044">
    <property type="entry name" value="Gp_dh_N"/>
    <property type="match status" value="1"/>
</dbReference>
<dbReference type="RefSeq" id="WP_267676631.1">
    <property type="nucleotide sequence ID" value="NZ_CP113088.1"/>
</dbReference>
<keyword evidence="1 4" id="KW-0560">Oxidoreductase</keyword>
<evidence type="ECO:0000313" key="5">
    <source>
        <dbReference type="Proteomes" id="UP001164705"/>
    </source>
</evidence>
<dbReference type="InterPro" id="IPR020829">
    <property type="entry name" value="GlycerAld_3-P_DH_cat"/>
</dbReference>
<dbReference type="GO" id="GO:0051287">
    <property type="term" value="F:NAD binding"/>
    <property type="evidence" value="ECO:0007669"/>
    <property type="project" value="InterPro"/>
</dbReference>
<sequence length="482" mass="53438">MSTNETYESELAFQADRRRATVEFIKIVSDLWYDKSIELVLFRNQLIDRNVSEILNLHEYAGAFVQKPISIFDSVEIAQAIKTLDIPPAKLDIGKLTYEYHLEEQKYSNAISFVAEKLKGASKNEDITPKDVVLYGFGRIGRLVARELMTRMGKGSQLRLRAIVTRGKVDATVLEKRASLLRNDSVHGDFSGTVAIDLENEALIINGTTVNIISANQPEDIDYTKYGINNALIIDNTGVFRDKEALSRLLSSKGAHKVLLTAPGKGVPNIVHGVNHLENDPDKIDIFSAASCTTNAITPVLKAIEDTYGVKSGHLETIHAYTNDQNLVDNFHSKYRRGRAAALNMVITETGAGAAVSKALPVFEGKLTSNAIRVPVPNGSLAILNLELESTTSVDSMNATMKKYALEGDLVEQIKYEMSDELVSSDIVGSSAPSIYDSKATIVRKDGKNVILYVWYDNEYGYSHQVIRLAKYIAKVRRFTYY</sequence>
<accession>A0A9E8MV26</accession>
<dbReference type="Gene3D" id="3.40.50.720">
    <property type="entry name" value="NAD(P)-binding Rossmann-like Domain"/>
    <property type="match status" value="1"/>
</dbReference>
<dbReference type="NCBIfam" id="NF006139">
    <property type="entry name" value="PRK08289.1"/>
    <property type="match status" value="1"/>
</dbReference>
<dbReference type="PRINTS" id="PR00078">
    <property type="entry name" value="G3PDHDRGNASE"/>
</dbReference>
<evidence type="ECO:0000259" key="3">
    <source>
        <dbReference type="SMART" id="SM00846"/>
    </source>
</evidence>
<dbReference type="InterPro" id="IPR020831">
    <property type="entry name" value="GlycerAld/Erythrose_P_DH"/>
</dbReference>
<comment type="similarity">
    <text evidence="2">Belongs to the glyceraldehyde-3-phosphate dehydrogenase family.</text>
</comment>
<dbReference type="Proteomes" id="UP001164705">
    <property type="component" value="Chromosome"/>
</dbReference>
<dbReference type="EC" id="1.2.1.12" evidence="4"/>
<dbReference type="GO" id="GO:0004365">
    <property type="term" value="F:glyceraldehyde-3-phosphate dehydrogenase (NAD+) (phosphorylating) activity"/>
    <property type="evidence" value="ECO:0007669"/>
    <property type="project" value="UniProtKB-EC"/>
</dbReference>
<keyword evidence="5" id="KW-1185">Reference proteome</keyword>
<dbReference type="CDD" id="cd05214">
    <property type="entry name" value="GAPDH_I_N"/>
    <property type="match status" value="1"/>
</dbReference>
<dbReference type="KEGG" id="lnu:N7U66_19850"/>
<name>A0A9E8MV26_9FLAO</name>
<reference evidence="4" key="1">
    <citation type="submission" date="2022-11" db="EMBL/GenBank/DDBJ databases">
        <title>Lacinutrix neustonica HL-RS19T sp. nov., isolated from the surface microlayer sample of brackish Lake Shihwa.</title>
        <authorList>
            <person name="Choi J.Y."/>
            <person name="Hwang C.Y."/>
        </authorList>
    </citation>
    <scope>NUCLEOTIDE SEQUENCE</scope>
    <source>
        <strain evidence="4">HL-RS19</strain>
    </source>
</reference>
<gene>
    <name evidence="4" type="ORF">N7U66_19850</name>
</gene>
<dbReference type="Pfam" id="PF02800">
    <property type="entry name" value="Gp_dh_C"/>
    <property type="match status" value="1"/>
</dbReference>